<dbReference type="EMBL" id="HG713447">
    <property type="protein sequence ID" value="CDJ53934.1"/>
    <property type="molecule type" value="Genomic_DNA"/>
</dbReference>
<evidence type="ECO:0000256" key="1">
    <source>
        <dbReference type="ARBA" id="ARBA00022679"/>
    </source>
</evidence>
<feature type="compositionally biased region" description="Basic and acidic residues" evidence="7">
    <location>
        <begin position="125"/>
        <end position="139"/>
    </location>
</feature>
<dbReference type="InterPro" id="IPR043502">
    <property type="entry name" value="DNA/RNA_pol_sf"/>
</dbReference>
<dbReference type="Gene3D" id="3.30.420.10">
    <property type="entry name" value="Ribonuclease H-like superfamily/Ribonuclease H"/>
    <property type="match status" value="2"/>
</dbReference>
<dbReference type="InterPro" id="IPR012337">
    <property type="entry name" value="RNaseH-like_sf"/>
</dbReference>
<dbReference type="Pfam" id="PF17917">
    <property type="entry name" value="RT_RNaseH"/>
    <property type="match status" value="1"/>
</dbReference>
<gene>
    <name evidence="10" type="ORF">EBH_0060520</name>
</gene>
<dbReference type="PANTHER" id="PTHR37984">
    <property type="entry name" value="PROTEIN CBG26694"/>
    <property type="match status" value="1"/>
</dbReference>
<dbReference type="InterPro" id="IPR000477">
    <property type="entry name" value="RT_dom"/>
</dbReference>
<dbReference type="GO" id="GO:0015074">
    <property type="term" value="P:DNA integration"/>
    <property type="evidence" value="ECO:0007669"/>
    <property type="project" value="InterPro"/>
</dbReference>
<dbReference type="InterPro" id="IPR041373">
    <property type="entry name" value="RT_RNaseH"/>
</dbReference>
<dbReference type="SUPFAM" id="SSF56672">
    <property type="entry name" value="DNA/RNA polymerases"/>
    <property type="match status" value="2"/>
</dbReference>
<dbReference type="GO" id="GO:0003676">
    <property type="term" value="F:nucleic acid binding"/>
    <property type="evidence" value="ECO:0007669"/>
    <property type="project" value="InterPro"/>
</dbReference>
<dbReference type="GO" id="GO:0004519">
    <property type="term" value="F:endonuclease activity"/>
    <property type="evidence" value="ECO:0007669"/>
    <property type="project" value="UniProtKB-KW"/>
</dbReference>
<keyword evidence="6" id="KW-0695">RNA-directed DNA polymerase</keyword>
<dbReference type="AlphaFoldDB" id="U6LZD8"/>
<feature type="compositionally biased region" description="Basic residues" evidence="7">
    <location>
        <begin position="141"/>
        <end position="152"/>
    </location>
</feature>
<dbReference type="GO" id="GO:0003964">
    <property type="term" value="F:RNA-directed DNA polymerase activity"/>
    <property type="evidence" value="ECO:0007669"/>
    <property type="project" value="UniProtKB-KW"/>
</dbReference>
<feature type="region of interest" description="Disordered" evidence="7">
    <location>
        <begin position="99"/>
        <end position="184"/>
    </location>
</feature>
<dbReference type="InterPro" id="IPR036397">
    <property type="entry name" value="RNaseH_sf"/>
</dbReference>
<evidence type="ECO:0000256" key="5">
    <source>
        <dbReference type="ARBA" id="ARBA00022801"/>
    </source>
</evidence>
<keyword evidence="11" id="KW-1185">Reference proteome</keyword>
<dbReference type="CDD" id="cd00303">
    <property type="entry name" value="retropepsin_like"/>
    <property type="match status" value="1"/>
</dbReference>
<dbReference type="Proteomes" id="UP000030750">
    <property type="component" value="Unassembled WGS sequence"/>
</dbReference>
<dbReference type="Gene3D" id="3.10.10.10">
    <property type="entry name" value="HIV Type 1 Reverse Transcriptase, subunit A, domain 1"/>
    <property type="match status" value="1"/>
</dbReference>
<keyword evidence="3" id="KW-0540">Nuclease</keyword>
<evidence type="ECO:0000256" key="4">
    <source>
        <dbReference type="ARBA" id="ARBA00022759"/>
    </source>
</evidence>
<evidence type="ECO:0000256" key="2">
    <source>
        <dbReference type="ARBA" id="ARBA00022695"/>
    </source>
</evidence>
<evidence type="ECO:0000259" key="8">
    <source>
        <dbReference type="PROSITE" id="PS50878"/>
    </source>
</evidence>
<dbReference type="PROSITE" id="PS50878">
    <property type="entry name" value="RT_POL"/>
    <property type="match status" value="1"/>
</dbReference>
<keyword evidence="1" id="KW-0808">Transferase</keyword>
<evidence type="ECO:0000256" key="7">
    <source>
        <dbReference type="SAM" id="MobiDB-lite"/>
    </source>
</evidence>
<protein>
    <submittedName>
        <fullName evidence="10">Uncharacterized protein</fullName>
    </submittedName>
</protein>
<dbReference type="SUPFAM" id="SSF53098">
    <property type="entry name" value="Ribonuclease H-like"/>
    <property type="match status" value="1"/>
</dbReference>
<sequence length="873" mass="96390">MTPTQQIYSIYDQELLALVSALDKWAHLLRPTKVTAHTDHQALPHVQQLKASKPLRGRTARWLDFLAEFPDLTITYLPGARNQVADALSRLPCPSAPCPSPSPIDLPETPSGSLSVLGLATDPSEPPHKTRGTRTDYRKLAGLRRRSSRKRAPSTPVPPPTPTPNPAPEPSTPADPPPTPSSPVLDWPAAYSKCPVFSEPYNAATTTLDFVTDLPLTTTGHDAILVVVDSLSKMAHFIPAKKSHTAADTVELLADRLIRYHGFPDVLVSDRDPRFQSEMLRTYIQADERAWEGLLPALELAYNTTSHSSTELSPFEIMIGENPLTAADLDIVGSLARILPKACSFTVANGEVLNIDRVVPRLSMLCGGECFTGDFLVGPIPYEIILGIDWLVNHQVAWYFQSDKLRTYVKGRWCDLPVLRKELKPSTNAPATTEPAKTPADRSYDALAQQVARITAGEAAAFLRLPPKRYKSRHRAGDRVKIKDVLREARKDTEALERALEGLHFVPVLPEAEPDRVVHVPLGRQGSLLCAIVEHYQATTREQDAKSAAVAAPAADDTEDSPWPTAKLTYTEFDNWSRGHEALRLPPQILTVLQQHRLLFPDSLPDGLPPKRTYDHRILLVPGKLPTKAPIYKMPPDHLSYHTKEIARLTAKGWIGPTYSPICAPTIMVDKHDDGSGERKMRMVVNYQALNTLTIAPEFPMRTVHAILDMLGGAKYFSTLDLEAGFHQIRMGKEDRWKTAFPSVQGLFEYKVMPFGLKGAPATFQASINAYLQPLLGHGVTAYLDDVLNCSPSLDTHASLLQQVLSIFLTHHFYPRLSKCKFAQQELTYLGYTSGAAGIRPSADKVEAILLWPDVLSNETQAPNTGSSLNGRV</sequence>
<dbReference type="InterPro" id="IPR043128">
    <property type="entry name" value="Rev_trsase/Diguanyl_cyclase"/>
</dbReference>
<evidence type="ECO:0000256" key="6">
    <source>
        <dbReference type="ARBA" id="ARBA00022918"/>
    </source>
</evidence>
<reference evidence="10" key="2">
    <citation type="submission" date="2013-10" db="EMBL/GenBank/DDBJ databases">
        <authorList>
            <person name="Aslett M."/>
        </authorList>
    </citation>
    <scope>NUCLEOTIDE SEQUENCE [LARGE SCALE GENOMIC DNA]</scope>
    <source>
        <strain evidence="10">Houghton</strain>
    </source>
</reference>
<dbReference type="CDD" id="cd09274">
    <property type="entry name" value="RNase_HI_RT_Ty3"/>
    <property type="match status" value="1"/>
</dbReference>
<dbReference type="Pfam" id="PF00078">
    <property type="entry name" value="RVT_1"/>
    <property type="match status" value="1"/>
</dbReference>
<dbReference type="OrthoDB" id="2431547at2759"/>
<keyword evidence="4" id="KW-0255">Endonuclease</keyword>
<dbReference type="PROSITE" id="PS50994">
    <property type="entry name" value="INTEGRASE"/>
    <property type="match status" value="1"/>
</dbReference>
<keyword evidence="5" id="KW-0378">Hydrolase</keyword>
<feature type="compositionally biased region" description="Pro residues" evidence="7">
    <location>
        <begin position="155"/>
        <end position="181"/>
    </location>
</feature>
<dbReference type="InterPro" id="IPR050951">
    <property type="entry name" value="Retrovirus_Pol_polyprotein"/>
</dbReference>
<evidence type="ECO:0000313" key="10">
    <source>
        <dbReference type="EMBL" id="CDJ53934.1"/>
    </source>
</evidence>
<organism evidence="10 11">
    <name type="scientific">Eimeria brunetti</name>
    <dbReference type="NCBI Taxonomy" id="51314"/>
    <lineage>
        <taxon>Eukaryota</taxon>
        <taxon>Sar</taxon>
        <taxon>Alveolata</taxon>
        <taxon>Apicomplexa</taxon>
        <taxon>Conoidasida</taxon>
        <taxon>Coccidia</taxon>
        <taxon>Eucoccidiorida</taxon>
        <taxon>Eimeriorina</taxon>
        <taxon>Eimeriidae</taxon>
        <taxon>Eimeria</taxon>
    </lineage>
</organism>
<feature type="domain" description="Reverse transcriptase" evidence="8">
    <location>
        <begin position="650"/>
        <end position="834"/>
    </location>
</feature>
<keyword evidence="2" id="KW-0548">Nucleotidyltransferase</keyword>
<reference evidence="10" key="1">
    <citation type="submission" date="2013-10" db="EMBL/GenBank/DDBJ databases">
        <title>Genomic analysis of the causative agents of coccidiosis in chickens.</title>
        <authorList>
            <person name="Reid A.J."/>
            <person name="Blake D."/>
            <person name="Billington K."/>
            <person name="Browne H."/>
            <person name="Dunn M."/>
            <person name="Hung S."/>
            <person name="Kawahara F."/>
            <person name="Miranda-Saavedra D."/>
            <person name="Mourier T."/>
            <person name="Nagra H."/>
            <person name="Otto T.D."/>
            <person name="Rawlings N."/>
            <person name="Sanchez A."/>
            <person name="Sanders M."/>
            <person name="Subramaniam C."/>
            <person name="Tay Y."/>
            <person name="Dear P."/>
            <person name="Doerig C."/>
            <person name="Gruber A."/>
            <person name="Parkinson J."/>
            <person name="Shirley M."/>
            <person name="Wan K.L."/>
            <person name="Berriman M."/>
            <person name="Tomley F."/>
            <person name="Pain A."/>
        </authorList>
    </citation>
    <scope>NUCLEOTIDE SEQUENCE [LARGE SCALE GENOMIC DNA]</scope>
    <source>
        <strain evidence="10">Houghton</strain>
    </source>
</reference>
<accession>U6LZD8</accession>
<feature type="domain" description="Integrase catalytic" evidence="9">
    <location>
        <begin position="196"/>
        <end position="285"/>
    </location>
</feature>
<dbReference type="PANTHER" id="PTHR37984:SF5">
    <property type="entry name" value="PROTEIN NYNRIN-LIKE"/>
    <property type="match status" value="1"/>
</dbReference>
<dbReference type="Gene3D" id="3.30.70.270">
    <property type="match status" value="1"/>
</dbReference>
<proteinExistence type="predicted"/>
<dbReference type="CDD" id="cd01647">
    <property type="entry name" value="RT_LTR"/>
    <property type="match status" value="1"/>
</dbReference>
<evidence type="ECO:0000259" key="9">
    <source>
        <dbReference type="PROSITE" id="PS50994"/>
    </source>
</evidence>
<dbReference type="InterPro" id="IPR001584">
    <property type="entry name" value="Integrase_cat-core"/>
</dbReference>
<dbReference type="GO" id="GO:0016787">
    <property type="term" value="F:hydrolase activity"/>
    <property type="evidence" value="ECO:0007669"/>
    <property type="project" value="UniProtKB-KW"/>
</dbReference>
<dbReference type="VEuPathDB" id="ToxoDB:EBH_0060520"/>
<evidence type="ECO:0000313" key="11">
    <source>
        <dbReference type="Proteomes" id="UP000030750"/>
    </source>
</evidence>
<name>U6LZD8_9EIME</name>
<evidence type="ECO:0000256" key="3">
    <source>
        <dbReference type="ARBA" id="ARBA00022722"/>
    </source>
</evidence>